<reference evidence="2" key="1">
    <citation type="submission" date="2008-04" db="EMBL/GenBank/DDBJ databases">
        <title>Complete sequence of chromosome of Nostoc punctiforme ATCC 29133.</title>
        <authorList>
            <consortium name="US DOE Joint Genome Institute"/>
            <person name="Copeland A."/>
            <person name="Lucas S."/>
            <person name="Lapidus A."/>
            <person name="Glavina del Rio T."/>
            <person name="Dalin E."/>
            <person name="Tice H."/>
            <person name="Pitluck S."/>
            <person name="Chain P."/>
            <person name="Malfatti S."/>
            <person name="Shin M."/>
            <person name="Vergez L."/>
            <person name="Schmutz J."/>
            <person name="Larimer F."/>
            <person name="Land M."/>
            <person name="Hauser L."/>
            <person name="Kyrpides N."/>
            <person name="Kim E."/>
            <person name="Meeks J.C."/>
            <person name="Elhai J."/>
            <person name="Campbell E.L."/>
            <person name="Thiel T."/>
            <person name="Longmire J."/>
            <person name="Potts M."/>
            <person name="Atlas R."/>
        </authorList>
    </citation>
    <scope>NUCLEOTIDE SEQUENCE [LARGE SCALE GENOMIC DNA]</scope>
    <source>
        <strain evidence="2">ATCC 29133 / PCC 73102</strain>
    </source>
</reference>
<accession>B2IUN7</accession>
<sequence length="136" mass="14808">MVFAGKRPNNLGVSNGKLASCPNSPNCVSSQSADAAHKIAPLTFTSSPQEAMPAAGFAYANLKEIILSLPRTKIITESQDYLYAEFKSALLGFVDDVEFYLDRNANTIQVRSASRLGQSDLGVNRQRIETIRAKLK</sequence>
<evidence type="ECO:0000313" key="2">
    <source>
        <dbReference type="Proteomes" id="UP000001191"/>
    </source>
</evidence>
<dbReference type="eggNOG" id="COG4446">
    <property type="taxonomic scope" value="Bacteria"/>
</dbReference>
<dbReference type="InterPro" id="IPR010865">
    <property type="entry name" value="DUF1499"/>
</dbReference>
<dbReference type="PhylomeDB" id="B2IUN7"/>
<dbReference type="Pfam" id="PF07386">
    <property type="entry name" value="DUF1499"/>
    <property type="match status" value="1"/>
</dbReference>
<dbReference type="EMBL" id="CP001037">
    <property type="protein sequence ID" value="ACC82812.1"/>
    <property type="molecule type" value="Genomic_DNA"/>
</dbReference>
<dbReference type="STRING" id="63737.Npun_R4444"/>
<reference evidence="1 2" key="2">
    <citation type="journal article" date="2013" name="Plant Physiol.">
        <title>A Nostoc punctiforme Sugar Transporter Necessary to Establish a Cyanobacterium-Plant Symbiosis.</title>
        <authorList>
            <person name="Ekman M."/>
            <person name="Picossi S."/>
            <person name="Campbell E.L."/>
            <person name="Meeks J.C."/>
            <person name="Flores E."/>
        </authorList>
    </citation>
    <scope>NUCLEOTIDE SEQUENCE [LARGE SCALE GENOMIC DNA]</scope>
    <source>
        <strain evidence="2">ATCC 29133 / PCC 73102</strain>
    </source>
</reference>
<gene>
    <name evidence="1" type="ordered locus">Npun_R4444</name>
</gene>
<proteinExistence type="predicted"/>
<keyword evidence="2" id="KW-1185">Reference proteome</keyword>
<evidence type="ECO:0008006" key="3">
    <source>
        <dbReference type="Google" id="ProtNLM"/>
    </source>
</evidence>
<dbReference type="PANTHER" id="PTHR34801">
    <property type="entry name" value="EXPRESSED PROTEIN"/>
    <property type="match status" value="1"/>
</dbReference>
<dbReference type="PANTHER" id="PTHR34801:SF6">
    <property type="entry name" value="SLL1620 PROTEIN"/>
    <property type="match status" value="1"/>
</dbReference>
<dbReference type="OrthoDB" id="9793534at2"/>
<dbReference type="RefSeq" id="WP_012410773.1">
    <property type="nucleotide sequence ID" value="NC_010628.1"/>
</dbReference>
<dbReference type="HOGENOM" id="CLU_105603_3_0_3"/>
<protein>
    <recommendedName>
        <fullName evidence="3">DUF1499 domain-containing protein</fullName>
    </recommendedName>
</protein>
<evidence type="ECO:0000313" key="1">
    <source>
        <dbReference type="EMBL" id="ACC82812.1"/>
    </source>
</evidence>
<name>B2IUN7_NOSP7</name>
<dbReference type="AlphaFoldDB" id="B2IUN7"/>
<dbReference type="Proteomes" id="UP000001191">
    <property type="component" value="Chromosome"/>
</dbReference>
<organism evidence="1 2">
    <name type="scientific">Nostoc punctiforme (strain ATCC 29133 / PCC 73102)</name>
    <dbReference type="NCBI Taxonomy" id="63737"/>
    <lineage>
        <taxon>Bacteria</taxon>
        <taxon>Bacillati</taxon>
        <taxon>Cyanobacteriota</taxon>
        <taxon>Cyanophyceae</taxon>
        <taxon>Nostocales</taxon>
        <taxon>Nostocaceae</taxon>
        <taxon>Nostoc</taxon>
    </lineage>
</organism>
<dbReference type="PIRSF" id="PIRSF026426">
    <property type="entry name" value="DUF1499"/>
    <property type="match status" value="1"/>
</dbReference>
<dbReference type="EnsemblBacteria" id="ACC82812">
    <property type="protein sequence ID" value="ACC82812"/>
    <property type="gene ID" value="Npun_R4444"/>
</dbReference>
<dbReference type="KEGG" id="npu:Npun_R4444"/>